<dbReference type="PANTHER" id="PTHR43004">
    <property type="entry name" value="TRK SYSTEM POTASSIUM UPTAKE PROTEIN"/>
    <property type="match status" value="1"/>
</dbReference>
<dbReference type="PANTHER" id="PTHR43004:SF19">
    <property type="entry name" value="BINDING MONOOXYGENASE, PUTATIVE (JCVI)-RELATED"/>
    <property type="match status" value="1"/>
</dbReference>
<name>S8FG43_FOMSC</name>
<dbReference type="OrthoDB" id="2690153at2759"/>
<feature type="domain" description="FAD-binding" evidence="5">
    <location>
        <begin position="1"/>
        <end position="346"/>
    </location>
</feature>
<keyword evidence="2" id="KW-0285">Flavoprotein</keyword>
<dbReference type="STRING" id="743788.S8FG43"/>
<dbReference type="Gene3D" id="3.30.70.2450">
    <property type="match status" value="1"/>
</dbReference>
<proteinExistence type="predicted"/>
<keyword evidence="3" id="KW-0274">FAD</keyword>
<dbReference type="InParanoid" id="S8FG43"/>
<evidence type="ECO:0000256" key="2">
    <source>
        <dbReference type="ARBA" id="ARBA00022630"/>
    </source>
</evidence>
<evidence type="ECO:0000313" key="7">
    <source>
        <dbReference type="Proteomes" id="UP000015241"/>
    </source>
</evidence>
<dbReference type="InterPro" id="IPR002938">
    <property type="entry name" value="FAD-bd"/>
</dbReference>
<evidence type="ECO:0000313" key="6">
    <source>
        <dbReference type="EMBL" id="EPT00406.1"/>
    </source>
</evidence>
<keyword evidence="4" id="KW-0560">Oxidoreductase</keyword>
<dbReference type="Gene3D" id="3.50.50.60">
    <property type="entry name" value="FAD/NAD(P)-binding domain"/>
    <property type="match status" value="1"/>
</dbReference>
<dbReference type="SUPFAM" id="SSF51905">
    <property type="entry name" value="FAD/NAD(P)-binding domain"/>
    <property type="match status" value="1"/>
</dbReference>
<evidence type="ECO:0000256" key="3">
    <source>
        <dbReference type="ARBA" id="ARBA00022827"/>
    </source>
</evidence>
<dbReference type="eggNOG" id="KOG3855">
    <property type="taxonomic scope" value="Eukaryota"/>
</dbReference>
<dbReference type="EMBL" id="KE504149">
    <property type="protein sequence ID" value="EPT00406.1"/>
    <property type="molecule type" value="Genomic_DNA"/>
</dbReference>
<dbReference type="Pfam" id="PF01494">
    <property type="entry name" value="FAD_binding_3"/>
    <property type="match status" value="1"/>
</dbReference>
<dbReference type="Proteomes" id="UP000015241">
    <property type="component" value="Unassembled WGS sequence"/>
</dbReference>
<evidence type="ECO:0000256" key="1">
    <source>
        <dbReference type="ARBA" id="ARBA00001974"/>
    </source>
</evidence>
<protein>
    <recommendedName>
        <fullName evidence="5">FAD-binding domain-containing protein</fullName>
    </recommendedName>
</protein>
<dbReference type="PRINTS" id="PR00420">
    <property type="entry name" value="RNGMNOXGNASE"/>
</dbReference>
<gene>
    <name evidence="6" type="ORF">FOMPIDRAFT_1122565</name>
</gene>
<accession>S8FG43</accession>
<dbReference type="GO" id="GO:0071949">
    <property type="term" value="F:FAD binding"/>
    <property type="evidence" value="ECO:0007669"/>
    <property type="project" value="InterPro"/>
</dbReference>
<organism evidence="6 7">
    <name type="scientific">Fomitopsis schrenkii</name>
    <name type="common">Brown rot fungus</name>
    <dbReference type="NCBI Taxonomy" id="2126942"/>
    <lineage>
        <taxon>Eukaryota</taxon>
        <taxon>Fungi</taxon>
        <taxon>Dikarya</taxon>
        <taxon>Basidiomycota</taxon>
        <taxon>Agaricomycotina</taxon>
        <taxon>Agaricomycetes</taxon>
        <taxon>Polyporales</taxon>
        <taxon>Fomitopsis</taxon>
    </lineage>
</organism>
<dbReference type="AlphaFoldDB" id="S8FG43"/>
<dbReference type="InterPro" id="IPR036188">
    <property type="entry name" value="FAD/NAD-bd_sf"/>
</dbReference>
<dbReference type="HOGENOM" id="CLU_009665_20_3_1"/>
<reference evidence="6 7" key="1">
    <citation type="journal article" date="2012" name="Science">
        <title>The Paleozoic origin of enzymatic lignin decomposition reconstructed from 31 fungal genomes.</title>
        <authorList>
            <person name="Floudas D."/>
            <person name="Binder M."/>
            <person name="Riley R."/>
            <person name="Barry K."/>
            <person name="Blanchette R.A."/>
            <person name="Henrissat B."/>
            <person name="Martinez A.T."/>
            <person name="Otillar R."/>
            <person name="Spatafora J.W."/>
            <person name="Yadav J.S."/>
            <person name="Aerts A."/>
            <person name="Benoit I."/>
            <person name="Boyd A."/>
            <person name="Carlson A."/>
            <person name="Copeland A."/>
            <person name="Coutinho P.M."/>
            <person name="de Vries R.P."/>
            <person name="Ferreira P."/>
            <person name="Findley K."/>
            <person name="Foster B."/>
            <person name="Gaskell J."/>
            <person name="Glotzer D."/>
            <person name="Gorecki P."/>
            <person name="Heitman J."/>
            <person name="Hesse C."/>
            <person name="Hori C."/>
            <person name="Igarashi K."/>
            <person name="Jurgens J.A."/>
            <person name="Kallen N."/>
            <person name="Kersten P."/>
            <person name="Kohler A."/>
            <person name="Kuees U."/>
            <person name="Kumar T.K.A."/>
            <person name="Kuo A."/>
            <person name="LaButti K."/>
            <person name="Larrondo L.F."/>
            <person name="Lindquist E."/>
            <person name="Ling A."/>
            <person name="Lombard V."/>
            <person name="Lucas S."/>
            <person name="Lundell T."/>
            <person name="Martin R."/>
            <person name="McLaughlin D.J."/>
            <person name="Morgenstern I."/>
            <person name="Morin E."/>
            <person name="Murat C."/>
            <person name="Nagy L.G."/>
            <person name="Nolan M."/>
            <person name="Ohm R.A."/>
            <person name="Patyshakuliyeva A."/>
            <person name="Rokas A."/>
            <person name="Ruiz-Duenas F.J."/>
            <person name="Sabat G."/>
            <person name="Salamov A."/>
            <person name="Samejima M."/>
            <person name="Schmutz J."/>
            <person name="Slot J.C."/>
            <person name="St John F."/>
            <person name="Stenlid J."/>
            <person name="Sun H."/>
            <person name="Sun S."/>
            <person name="Syed K."/>
            <person name="Tsang A."/>
            <person name="Wiebenga A."/>
            <person name="Young D."/>
            <person name="Pisabarro A."/>
            <person name="Eastwood D.C."/>
            <person name="Martin F."/>
            <person name="Cullen D."/>
            <person name="Grigoriev I.V."/>
            <person name="Hibbett D.S."/>
        </authorList>
    </citation>
    <scope>NUCLEOTIDE SEQUENCE</scope>
    <source>
        <strain evidence="7">FP-58527</strain>
    </source>
</reference>
<dbReference type="InterPro" id="IPR050641">
    <property type="entry name" value="RIFMO-like"/>
</dbReference>
<evidence type="ECO:0000256" key="4">
    <source>
        <dbReference type="ARBA" id="ARBA00023002"/>
    </source>
</evidence>
<dbReference type="Gene3D" id="3.40.30.120">
    <property type="match status" value="1"/>
</dbReference>
<dbReference type="GO" id="GO:0016709">
    <property type="term" value="F:oxidoreductase activity, acting on paired donors, with incorporation or reduction of molecular oxygen, NAD(P)H as one donor, and incorporation of one atom of oxygen"/>
    <property type="evidence" value="ECO:0007669"/>
    <property type="project" value="UniProtKB-ARBA"/>
</dbReference>
<keyword evidence="7" id="KW-1185">Reference proteome</keyword>
<evidence type="ECO:0000259" key="5">
    <source>
        <dbReference type="Pfam" id="PF01494"/>
    </source>
</evidence>
<sequence>GAGPAGLVAALTLRKNDIPVRIIEKEETVRNIGQRGAAIMPRSQELYKILGVLDDIRAKALRIVPMRMYRLPDGIEPISTFAIDPPVLTTPDKPFSNALMLGQNHSEAILRAHLQRLDCEVEFGTALHSIQPGSDHVWAHVIKKDGDHGSVETIKCRWLVGTDGARGVVRKQLGLPFDGETLGATHHLVIGDVQIKGLDRKHWHTWGDMSTLLVMLRATEDDDVFFLFVGGQVDHATIVAERAELERVLKLGTGRSDIELGRIRSITEYRPHVRMAETFRRGRVFVAGDAAHVHTPFGGQGLNSSIQDAINLGWKLSLVEKGHATPALLDTYTEERAPVIAEMLKKSTKLFDEAQNVKADGTNLEQAWHRGGELHMLGVNYRWSSIVLDKRTPKETAPVDPYGVTCTDMNVNTVRAGERAPDAPGLVRLDSVHSAQATTSLLDIFRPSYHTVLIFSDGTDKAGRMVSTMKAYPAGLLRTVLIHSDSTTALSNNVEVDFNVVDRDGHAHDGYQVAKDEFITFIVRPDSVVGGVVSRIHEAKQYFDGILGSTQLMAHI</sequence>
<feature type="non-terminal residue" evidence="6">
    <location>
        <position position="1"/>
    </location>
</feature>
<comment type="cofactor">
    <cofactor evidence="1">
        <name>FAD</name>
        <dbReference type="ChEBI" id="CHEBI:57692"/>
    </cofactor>
</comment>